<dbReference type="InterPro" id="IPR003669">
    <property type="entry name" value="Thymidylate_synthase_ThyX"/>
</dbReference>
<dbReference type="PANTHER" id="PTHR34934">
    <property type="entry name" value="FLAVIN-DEPENDENT THYMIDYLATE SYNTHASE"/>
    <property type="match status" value="1"/>
</dbReference>
<reference evidence="2 3" key="1">
    <citation type="submission" date="2018-08" db="EMBL/GenBank/DDBJ databases">
        <title>Genome analysis of the thermophilic bacterium of the candidate phylum Aminicenantes from deep subsurface aquifer revealed its physiology and ecological role.</title>
        <authorList>
            <person name="Kadnikov V.V."/>
            <person name="Mardanov A.V."/>
            <person name="Beletsky A.V."/>
            <person name="Karnachuk O.V."/>
            <person name="Ravin N.V."/>
        </authorList>
    </citation>
    <scope>NUCLEOTIDE SEQUENCE [LARGE SCALE GENOMIC DNA]</scope>
    <source>
        <strain evidence="2">BY38</strain>
    </source>
</reference>
<evidence type="ECO:0000313" key="3">
    <source>
        <dbReference type="Proteomes" id="UP000257323"/>
    </source>
</evidence>
<dbReference type="PROSITE" id="PS51331">
    <property type="entry name" value="THYX"/>
    <property type="match status" value="2"/>
</dbReference>
<evidence type="ECO:0000313" key="2">
    <source>
        <dbReference type="EMBL" id="RFT15965.1"/>
    </source>
</evidence>
<name>A0A3E2BMI3_9BACT</name>
<organism evidence="2 3">
    <name type="scientific">Candidatus Saccharicenans subterraneus</name>
    <dbReference type="NCBI Taxonomy" id="2508984"/>
    <lineage>
        <taxon>Bacteria</taxon>
        <taxon>Candidatus Aminicenantota</taxon>
        <taxon>Candidatus Aminicenantia</taxon>
        <taxon>Candidatus Aminicenantales</taxon>
        <taxon>Candidatus Saccharicenantaceae</taxon>
        <taxon>Candidatus Saccharicenans</taxon>
    </lineage>
</organism>
<dbReference type="GO" id="GO:0070402">
    <property type="term" value="F:NADPH binding"/>
    <property type="evidence" value="ECO:0007669"/>
    <property type="project" value="TreeGrafter"/>
</dbReference>
<dbReference type="CDD" id="cd20175">
    <property type="entry name" value="ThyX"/>
    <property type="match status" value="2"/>
</dbReference>
<evidence type="ECO:0000256" key="1">
    <source>
        <dbReference type="SAM" id="Coils"/>
    </source>
</evidence>
<dbReference type="EMBL" id="QUAH01000006">
    <property type="protein sequence ID" value="RFT15965.1"/>
    <property type="molecule type" value="Genomic_DNA"/>
</dbReference>
<comment type="caution">
    <text evidence="2">The sequence shown here is derived from an EMBL/GenBank/DDBJ whole genome shotgun (WGS) entry which is preliminary data.</text>
</comment>
<accession>A0A3E2BMI3</accession>
<dbReference type="GO" id="GO:0006231">
    <property type="term" value="P:dTMP biosynthetic process"/>
    <property type="evidence" value="ECO:0007669"/>
    <property type="project" value="InterPro"/>
</dbReference>
<dbReference type="Gene3D" id="3.30.1360.170">
    <property type="match status" value="2"/>
</dbReference>
<protein>
    <submittedName>
        <fullName evidence="2">Thymidylate synthase thyX</fullName>
    </submittedName>
</protein>
<dbReference type="GO" id="GO:0004799">
    <property type="term" value="F:thymidylate synthase activity"/>
    <property type="evidence" value="ECO:0007669"/>
    <property type="project" value="TreeGrafter"/>
</dbReference>
<dbReference type="PANTHER" id="PTHR34934:SF1">
    <property type="entry name" value="FLAVIN-DEPENDENT THYMIDYLATE SYNTHASE"/>
    <property type="match status" value="1"/>
</dbReference>
<sequence>MAIDNSDSSFYLNGMKIILAGYNFDAEIIEELKKHCPERQDITPETLSAAYARISRDPRPVDELRAVARAEVERARRSNQNIIFKMGHHSVAEHAVFNFDLIGLSRLAIEEVEHFRLCSYTEKSQRYITLDGDYVLPEEIKQAGLEGIFTETIEAQNNAYRYFYERLRDHVFKKYSRQAANPKNHPILDGWAKEDARYVVSLATKGQLGMTVNARNLELMIRRFAASKNAEIQELIRHLHDLAKKVAPSIILFTEPSPYEAEMMDRVREQAQAMIAALKRKEKSSYKIDKVRLIDFTEKGEEMIIAGLLFSTAGISFKEALQIARRWSNKKKLELVKKVFEHMEFYDSPPREFELGYLTYDLVVSASCFAQLKRHRMMTLLVQPYDPALGVTVPPSIKEIKEQKKFMEVIRQTEKTWRVLKKKVGPASDYILTNAHRRRVLVKANVRELYHLSRLREDATAQWEIREVSAAMSALARKVFPITASLLGGKDAYPELYQKLFGRQPKMLPPPMFSE</sequence>
<dbReference type="Pfam" id="PF02511">
    <property type="entry name" value="Thy1"/>
    <property type="match status" value="2"/>
</dbReference>
<feature type="coiled-coil region" evidence="1">
    <location>
        <begin position="225"/>
        <end position="284"/>
    </location>
</feature>
<keyword evidence="1" id="KW-0175">Coiled coil</keyword>
<proteinExistence type="predicted"/>
<dbReference type="Proteomes" id="UP000257323">
    <property type="component" value="Unassembled WGS sequence"/>
</dbReference>
<dbReference type="GO" id="GO:0050797">
    <property type="term" value="F:thymidylate synthase (FAD) activity"/>
    <property type="evidence" value="ECO:0007669"/>
    <property type="project" value="InterPro"/>
</dbReference>
<dbReference type="SUPFAM" id="SSF69796">
    <property type="entry name" value="Thymidylate synthase-complementing protein Thy1"/>
    <property type="match status" value="2"/>
</dbReference>
<gene>
    <name evidence="2" type="ORF">OP8BY_2363</name>
</gene>
<dbReference type="AlphaFoldDB" id="A0A3E2BMI3"/>
<dbReference type="InterPro" id="IPR036098">
    <property type="entry name" value="Thymidylate_synthase_ThyX_sf"/>
</dbReference>
<dbReference type="GO" id="GO:0050660">
    <property type="term" value="F:flavin adenine dinucleotide binding"/>
    <property type="evidence" value="ECO:0007669"/>
    <property type="project" value="InterPro"/>
</dbReference>